<dbReference type="PANTHER" id="PTHR11857">
    <property type="entry name" value="ODORANT BINDING PROTEIN-RELATED"/>
    <property type="match status" value="1"/>
</dbReference>
<dbReference type="Gene3D" id="1.10.238.20">
    <property type="entry name" value="Pheromone/general odorant binding protein domain"/>
    <property type="match status" value="1"/>
</dbReference>
<gene>
    <name evidence="6" type="ORF">MELIAE_LOCUS4191</name>
</gene>
<dbReference type="EMBL" id="OV121133">
    <property type="protein sequence ID" value="CAH0551625.1"/>
    <property type="molecule type" value="Genomic_DNA"/>
</dbReference>
<protein>
    <submittedName>
        <fullName evidence="6">Uncharacterized protein</fullName>
    </submittedName>
</protein>
<comment type="similarity">
    <text evidence="2">Belongs to the PBP/GOBP family.</text>
</comment>
<accession>A0A9P0B001</accession>
<proteinExistence type="inferred from homology"/>
<dbReference type="InterPro" id="IPR036728">
    <property type="entry name" value="PBP_GOBP_sf"/>
</dbReference>
<evidence type="ECO:0000313" key="7">
    <source>
        <dbReference type="Proteomes" id="UP001154078"/>
    </source>
</evidence>
<evidence type="ECO:0000256" key="3">
    <source>
        <dbReference type="ARBA" id="ARBA00022525"/>
    </source>
</evidence>
<dbReference type="SMART" id="SM00708">
    <property type="entry name" value="PhBP"/>
    <property type="match status" value="1"/>
</dbReference>
<evidence type="ECO:0000256" key="1">
    <source>
        <dbReference type="ARBA" id="ARBA00004613"/>
    </source>
</evidence>
<dbReference type="OrthoDB" id="8194670at2759"/>
<feature type="chain" id="PRO_5040342705" evidence="5">
    <location>
        <begin position="21"/>
        <end position="138"/>
    </location>
</feature>
<evidence type="ECO:0000256" key="5">
    <source>
        <dbReference type="SAM" id="SignalP"/>
    </source>
</evidence>
<dbReference type="PANTHER" id="PTHR11857:SF43">
    <property type="entry name" value="GEO07291P1-RELATED"/>
    <property type="match status" value="1"/>
</dbReference>
<keyword evidence="7" id="KW-1185">Reference proteome</keyword>
<keyword evidence="3" id="KW-0964">Secreted</keyword>
<dbReference type="GO" id="GO:0007608">
    <property type="term" value="P:sensory perception of smell"/>
    <property type="evidence" value="ECO:0007669"/>
    <property type="project" value="TreeGrafter"/>
</dbReference>
<organism evidence="6 7">
    <name type="scientific">Brassicogethes aeneus</name>
    <name type="common">Rape pollen beetle</name>
    <name type="synonym">Meligethes aeneus</name>
    <dbReference type="NCBI Taxonomy" id="1431903"/>
    <lineage>
        <taxon>Eukaryota</taxon>
        <taxon>Metazoa</taxon>
        <taxon>Ecdysozoa</taxon>
        <taxon>Arthropoda</taxon>
        <taxon>Hexapoda</taxon>
        <taxon>Insecta</taxon>
        <taxon>Pterygota</taxon>
        <taxon>Neoptera</taxon>
        <taxon>Endopterygota</taxon>
        <taxon>Coleoptera</taxon>
        <taxon>Polyphaga</taxon>
        <taxon>Cucujiformia</taxon>
        <taxon>Nitidulidae</taxon>
        <taxon>Meligethinae</taxon>
        <taxon>Brassicogethes</taxon>
    </lineage>
</organism>
<dbReference type="CDD" id="cd23992">
    <property type="entry name" value="PBP_GOBP"/>
    <property type="match status" value="1"/>
</dbReference>
<evidence type="ECO:0000313" key="6">
    <source>
        <dbReference type="EMBL" id="CAH0551625.1"/>
    </source>
</evidence>
<evidence type="ECO:0000256" key="2">
    <source>
        <dbReference type="ARBA" id="ARBA00008098"/>
    </source>
</evidence>
<reference evidence="6" key="1">
    <citation type="submission" date="2021-12" db="EMBL/GenBank/DDBJ databases">
        <authorList>
            <person name="King R."/>
        </authorList>
    </citation>
    <scope>NUCLEOTIDE SEQUENCE</scope>
</reference>
<dbReference type="GO" id="GO:0005615">
    <property type="term" value="C:extracellular space"/>
    <property type="evidence" value="ECO:0007669"/>
    <property type="project" value="TreeGrafter"/>
</dbReference>
<sequence length="138" mass="15102">MKSFCVLVFIALGVICSVKCKPGLTVEQFAKITEYSKKCRETSGATVEQMLKVMAGEYENDPKLKAQLFCINKKVGIQDESGKLNMAAIMAKLSKLTSGEKETEDVMRSCAVDKESPEETAYSALKCVFDTKGINLIG</sequence>
<evidence type="ECO:0000256" key="4">
    <source>
        <dbReference type="ARBA" id="ARBA00022729"/>
    </source>
</evidence>
<dbReference type="SUPFAM" id="SSF47565">
    <property type="entry name" value="Insect pheromone/odorant-binding proteins"/>
    <property type="match status" value="1"/>
</dbReference>
<dbReference type="AlphaFoldDB" id="A0A9P0B001"/>
<dbReference type="GO" id="GO:0005549">
    <property type="term" value="F:odorant binding"/>
    <property type="evidence" value="ECO:0007669"/>
    <property type="project" value="InterPro"/>
</dbReference>
<dbReference type="Proteomes" id="UP001154078">
    <property type="component" value="Chromosome 2"/>
</dbReference>
<dbReference type="Pfam" id="PF01395">
    <property type="entry name" value="PBP_GOBP"/>
    <property type="match status" value="1"/>
</dbReference>
<dbReference type="InterPro" id="IPR006170">
    <property type="entry name" value="PBP/GOBP"/>
</dbReference>
<comment type="subcellular location">
    <subcellularLocation>
        <location evidence="1">Secreted</location>
    </subcellularLocation>
</comment>
<name>A0A9P0B001_BRAAE</name>
<feature type="signal peptide" evidence="5">
    <location>
        <begin position="1"/>
        <end position="20"/>
    </location>
</feature>
<keyword evidence="4 5" id="KW-0732">Signal</keyword>